<dbReference type="PROSITE" id="PS51318">
    <property type="entry name" value="TAT"/>
    <property type="match status" value="1"/>
</dbReference>
<dbReference type="InterPro" id="IPR001189">
    <property type="entry name" value="Mn/Fe_SOD"/>
</dbReference>
<feature type="binding site" evidence="5">
    <location>
        <position position="121"/>
    </location>
    <ligand>
        <name>Mn(2+)</name>
        <dbReference type="ChEBI" id="CHEBI:29035"/>
    </ligand>
</feature>
<evidence type="ECO:0000256" key="5">
    <source>
        <dbReference type="PIRSR" id="PIRSR000349-1"/>
    </source>
</evidence>
<evidence type="ECO:0000256" key="7">
    <source>
        <dbReference type="SAM" id="SignalP"/>
    </source>
</evidence>
<dbReference type="Gene3D" id="3.55.40.20">
    <property type="entry name" value="Iron/manganese superoxide dismutase, C-terminal domain"/>
    <property type="match status" value="1"/>
</dbReference>
<evidence type="ECO:0000256" key="4">
    <source>
        <dbReference type="ARBA" id="ARBA00023002"/>
    </source>
</evidence>
<dbReference type="InterPro" id="IPR036314">
    <property type="entry name" value="SOD_C_sf"/>
</dbReference>
<dbReference type="InterPro" id="IPR019831">
    <property type="entry name" value="Mn/Fe_SOD_N"/>
</dbReference>
<sequence length="248" mass="26504">MITTNSLSRRSLLGIGTAAIAVAAAPKVWAQATAPAAPSGPFSLPKRAYEAAALEPHIDATTMDIHYSRHHAAFVTGLNNAAKDHGVLATKPINELLGDITALPEAVRVAVRNAGGGHANHSMFWEIMGPGAGGAPTGDVAAAITKDLGGFDKFKTDFEAAGLRVFGSGWVFVTVDKAGKLALLSKPNQDSPLMDKHMVLMGNDVWEHAYYLKYQNRRADYLKGWWNVVNWAKVNERYAAAKAGKLTV</sequence>
<accession>A0A0N1F1W0</accession>
<evidence type="ECO:0000256" key="6">
    <source>
        <dbReference type="RuleBase" id="RU000414"/>
    </source>
</evidence>
<proteinExistence type="inferred from homology"/>
<feature type="domain" description="Manganese/iron superoxide dismutase N-terminal" evidence="8">
    <location>
        <begin position="42"/>
        <end position="128"/>
    </location>
</feature>
<feature type="binding site" evidence="5">
    <location>
        <position position="204"/>
    </location>
    <ligand>
        <name>Mn(2+)</name>
        <dbReference type="ChEBI" id="CHEBI:29035"/>
    </ligand>
</feature>
<dbReference type="Proteomes" id="UP000037822">
    <property type="component" value="Unassembled WGS sequence"/>
</dbReference>
<dbReference type="SUPFAM" id="SSF46609">
    <property type="entry name" value="Fe,Mn superoxide dismutase (SOD), N-terminal domain"/>
    <property type="match status" value="1"/>
</dbReference>
<feature type="binding site" evidence="5">
    <location>
        <position position="208"/>
    </location>
    <ligand>
        <name>Mn(2+)</name>
        <dbReference type="ChEBI" id="CHEBI:29035"/>
    </ligand>
</feature>
<keyword evidence="4 6" id="KW-0560">Oxidoreductase</keyword>
<dbReference type="PIRSF" id="PIRSF000349">
    <property type="entry name" value="SODismutase"/>
    <property type="match status" value="1"/>
</dbReference>
<gene>
    <name evidence="10" type="ORF">AE618_19715</name>
</gene>
<dbReference type="FunFam" id="3.55.40.20:FF:000004">
    <property type="entry name" value="Superoxide dismutase [Fe]"/>
    <property type="match status" value="1"/>
</dbReference>
<feature type="binding site" evidence="5">
    <location>
        <position position="66"/>
    </location>
    <ligand>
        <name>Mn(2+)</name>
        <dbReference type="ChEBI" id="CHEBI:29035"/>
    </ligand>
</feature>
<organism evidence="10 11">
    <name type="scientific">Bosea vaviloviae</name>
    <dbReference type="NCBI Taxonomy" id="1526658"/>
    <lineage>
        <taxon>Bacteria</taxon>
        <taxon>Pseudomonadati</taxon>
        <taxon>Pseudomonadota</taxon>
        <taxon>Alphaproteobacteria</taxon>
        <taxon>Hyphomicrobiales</taxon>
        <taxon>Boseaceae</taxon>
        <taxon>Bosea</taxon>
    </lineage>
</organism>
<protein>
    <recommendedName>
        <fullName evidence="2 6">Superoxide dismutase</fullName>
        <ecNumber evidence="2 6">1.15.1.1</ecNumber>
    </recommendedName>
</protein>
<dbReference type="InterPro" id="IPR019832">
    <property type="entry name" value="Mn/Fe_SOD_C"/>
</dbReference>
<dbReference type="AlphaFoldDB" id="A0A0N1F1W0"/>
<keyword evidence="11" id="KW-1185">Reference proteome</keyword>
<name>A0A0N1F1W0_9HYPH</name>
<dbReference type="PRINTS" id="PR01703">
    <property type="entry name" value="MNSODISMTASE"/>
</dbReference>
<evidence type="ECO:0000256" key="1">
    <source>
        <dbReference type="ARBA" id="ARBA00008714"/>
    </source>
</evidence>
<reference evidence="10 11" key="1">
    <citation type="submission" date="2015-07" db="EMBL/GenBank/DDBJ databases">
        <title>Whole genome sequencing of Bosea vaviloviae isolated from cave pool.</title>
        <authorList>
            <person name="Tan N.E.H."/>
            <person name="Lee Y.P."/>
            <person name="Gan H.M."/>
            <person name="Barton H."/>
            <person name="Savka M.A."/>
        </authorList>
    </citation>
    <scope>NUCLEOTIDE SEQUENCE [LARGE SCALE GENOMIC DNA]</scope>
    <source>
        <strain evidence="10 11">SD260</strain>
    </source>
</reference>
<comment type="caution">
    <text evidence="10">The sequence shown here is derived from an EMBL/GenBank/DDBJ whole genome shotgun (WGS) entry which is preliminary data.</text>
</comment>
<dbReference type="GO" id="GO:0005737">
    <property type="term" value="C:cytoplasm"/>
    <property type="evidence" value="ECO:0007669"/>
    <property type="project" value="TreeGrafter"/>
</dbReference>
<evidence type="ECO:0000256" key="2">
    <source>
        <dbReference type="ARBA" id="ARBA00012682"/>
    </source>
</evidence>
<keyword evidence="7" id="KW-0732">Signal</keyword>
<evidence type="ECO:0000259" key="8">
    <source>
        <dbReference type="Pfam" id="PF00081"/>
    </source>
</evidence>
<dbReference type="Pfam" id="PF00081">
    <property type="entry name" value="Sod_Fe_N"/>
    <property type="match status" value="1"/>
</dbReference>
<keyword evidence="3 5" id="KW-0479">Metal-binding</keyword>
<dbReference type="SUPFAM" id="SSF54719">
    <property type="entry name" value="Fe,Mn superoxide dismutase (SOD), C-terminal domain"/>
    <property type="match status" value="1"/>
</dbReference>
<comment type="similarity">
    <text evidence="1 6">Belongs to the iron/manganese superoxide dismutase family.</text>
</comment>
<feature type="domain" description="Manganese/iron superoxide dismutase C-terminal" evidence="9">
    <location>
        <begin position="136"/>
        <end position="237"/>
    </location>
</feature>
<dbReference type="GO" id="GO:0046872">
    <property type="term" value="F:metal ion binding"/>
    <property type="evidence" value="ECO:0007669"/>
    <property type="project" value="UniProtKB-KW"/>
</dbReference>
<dbReference type="PATRIC" id="fig|1526658.3.peg.508"/>
<dbReference type="RefSeq" id="WP_054210778.1">
    <property type="nucleotide sequence ID" value="NZ_LGSZ01000052.1"/>
</dbReference>
<dbReference type="PANTHER" id="PTHR43595">
    <property type="entry name" value="37S RIBOSOMAL PROTEIN S26, MITOCHONDRIAL"/>
    <property type="match status" value="1"/>
</dbReference>
<evidence type="ECO:0000313" key="11">
    <source>
        <dbReference type="Proteomes" id="UP000037822"/>
    </source>
</evidence>
<feature type="signal peptide" evidence="7">
    <location>
        <begin position="1"/>
        <end position="30"/>
    </location>
</feature>
<evidence type="ECO:0000256" key="3">
    <source>
        <dbReference type="ARBA" id="ARBA00022723"/>
    </source>
</evidence>
<evidence type="ECO:0000259" key="9">
    <source>
        <dbReference type="Pfam" id="PF02777"/>
    </source>
</evidence>
<dbReference type="PROSITE" id="PS00088">
    <property type="entry name" value="SOD_MN"/>
    <property type="match status" value="1"/>
</dbReference>
<dbReference type="EC" id="1.15.1.1" evidence="2 6"/>
<dbReference type="OrthoDB" id="9803125at2"/>
<dbReference type="InterPro" id="IPR019833">
    <property type="entry name" value="Mn/Fe_SOD_BS"/>
</dbReference>
<dbReference type="GO" id="GO:0004784">
    <property type="term" value="F:superoxide dismutase activity"/>
    <property type="evidence" value="ECO:0007669"/>
    <property type="project" value="UniProtKB-EC"/>
</dbReference>
<dbReference type="InterPro" id="IPR006311">
    <property type="entry name" value="TAT_signal"/>
</dbReference>
<dbReference type="PANTHER" id="PTHR43595:SF2">
    <property type="entry name" value="SMALL RIBOSOMAL SUBUNIT PROTEIN MS42"/>
    <property type="match status" value="1"/>
</dbReference>
<comment type="catalytic activity">
    <reaction evidence="6">
        <text>2 superoxide + 2 H(+) = H2O2 + O2</text>
        <dbReference type="Rhea" id="RHEA:20696"/>
        <dbReference type="ChEBI" id="CHEBI:15378"/>
        <dbReference type="ChEBI" id="CHEBI:15379"/>
        <dbReference type="ChEBI" id="CHEBI:16240"/>
        <dbReference type="ChEBI" id="CHEBI:18421"/>
        <dbReference type="EC" id="1.15.1.1"/>
    </reaction>
</comment>
<dbReference type="EMBL" id="LGSZ01000052">
    <property type="protein sequence ID" value="KPH79013.1"/>
    <property type="molecule type" value="Genomic_DNA"/>
</dbReference>
<evidence type="ECO:0000313" key="10">
    <source>
        <dbReference type="EMBL" id="KPH79013.1"/>
    </source>
</evidence>
<dbReference type="Pfam" id="PF02777">
    <property type="entry name" value="Sod_Fe_C"/>
    <property type="match status" value="1"/>
</dbReference>
<dbReference type="InterPro" id="IPR036324">
    <property type="entry name" value="Mn/Fe_SOD_N_sf"/>
</dbReference>
<dbReference type="Gene3D" id="1.10.287.990">
    <property type="entry name" value="Fe,Mn superoxide dismutase (SOD) domain"/>
    <property type="match status" value="1"/>
</dbReference>
<feature type="chain" id="PRO_5005870867" description="Superoxide dismutase" evidence="7">
    <location>
        <begin position="31"/>
        <end position="248"/>
    </location>
</feature>
<comment type="function">
    <text evidence="6">Destroys radicals which are normally produced within the cells and which are toxic to biological systems.</text>
</comment>